<reference evidence="1 2" key="1">
    <citation type="submission" date="2023-09" db="EMBL/GenBank/DDBJ databases">
        <title>Genomes of two closely related lineages of the louse Polyplax serrata with different host specificities.</title>
        <authorList>
            <person name="Martinu J."/>
            <person name="Tarabai H."/>
            <person name="Stefka J."/>
            <person name="Hypsa V."/>
        </authorList>
    </citation>
    <scope>NUCLEOTIDE SEQUENCE [LARGE SCALE GENOMIC DNA]</scope>
    <source>
        <strain evidence="1">98ZLc_SE</strain>
    </source>
</reference>
<dbReference type="Proteomes" id="UP001359485">
    <property type="component" value="Unassembled WGS sequence"/>
</dbReference>
<keyword evidence="2" id="KW-1185">Reference proteome</keyword>
<evidence type="ECO:0000313" key="2">
    <source>
        <dbReference type="Proteomes" id="UP001359485"/>
    </source>
</evidence>
<evidence type="ECO:0000313" key="1">
    <source>
        <dbReference type="EMBL" id="KAK6631482.1"/>
    </source>
</evidence>
<comment type="caution">
    <text evidence="1">The sequence shown here is derived from an EMBL/GenBank/DDBJ whole genome shotgun (WGS) entry which is preliminary data.</text>
</comment>
<protein>
    <submittedName>
        <fullName evidence="1">Uncharacterized protein</fullName>
    </submittedName>
</protein>
<sequence>MRAEKKVQQKKDDVKTFSELPCTTLAFKQTFLTMFHPFADDRLEWQELEKAPEELHGYHGKVSSDVIGLLCRCDILRE</sequence>
<gene>
    <name evidence="1" type="ORF">RUM44_006009</name>
</gene>
<name>A0ABR1AZ73_POLSC</name>
<organism evidence="1 2">
    <name type="scientific">Polyplax serrata</name>
    <name type="common">Common mouse louse</name>
    <dbReference type="NCBI Taxonomy" id="468196"/>
    <lineage>
        <taxon>Eukaryota</taxon>
        <taxon>Metazoa</taxon>
        <taxon>Ecdysozoa</taxon>
        <taxon>Arthropoda</taxon>
        <taxon>Hexapoda</taxon>
        <taxon>Insecta</taxon>
        <taxon>Pterygota</taxon>
        <taxon>Neoptera</taxon>
        <taxon>Paraneoptera</taxon>
        <taxon>Psocodea</taxon>
        <taxon>Troctomorpha</taxon>
        <taxon>Phthiraptera</taxon>
        <taxon>Anoplura</taxon>
        <taxon>Polyplacidae</taxon>
        <taxon>Polyplax</taxon>
    </lineage>
</organism>
<proteinExistence type="predicted"/>
<dbReference type="EMBL" id="JAWJWF010000006">
    <property type="protein sequence ID" value="KAK6631482.1"/>
    <property type="molecule type" value="Genomic_DNA"/>
</dbReference>
<accession>A0ABR1AZ73</accession>